<dbReference type="AlphaFoldDB" id="A0A7S2XLE9"/>
<reference evidence="4" key="1">
    <citation type="submission" date="2021-01" db="EMBL/GenBank/DDBJ databases">
        <authorList>
            <person name="Corre E."/>
            <person name="Pelletier E."/>
            <person name="Niang G."/>
            <person name="Scheremetjew M."/>
            <person name="Finn R."/>
            <person name="Kale V."/>
            <person name="Holt S."/>
            <person name="Cochrane G."/>
            <person name="Meng A."/>
            <person name="Brown T."/>
            <person name="Cohen L."/>
        </authorList>
    </citation>
    <scope>NUCLEOTIDE SEQUENCE</scope>
    <source>
        <strain evidence="4">CCMP2084</strain>
    </source>
</reference>
<keyword evidence="2" id="KW-1133">Transmembrane helix</keyword>
<keyword evidence="3" id="KW-0732">Signal</keyword>
<gene>
    <name evidence="4" type="ORF">ASEP1449_LOCUS6145</name>
</gene>
<dbReference type="EMBL" id="HBHQ01009092">
    <property type="protein sequence ID" value="CAD9814320.1"/>
    <property type="molecule type" value="Transcribed_RNA"/>
</dbReference>
<sequence length="174" mass="19052">MIRRSILSLASILVVALFFDPTSGFGISNNYPTPTLTTTTTTRAIDSPLFAVTSSIDHVRTSVRPSKSTRFPLQRHGTSSALSMAVSEGQEADDDSNADAPKEKKEMSGFLAAMVMGPPLVAKFIIVLLVKFLNDLVVYPLLYLYRTIRLLKNKVLSICSKNDDESDKTPTPVQ</sequence>
<feature type="compositionally biased region" description="Polar residues" evidence="1">
    <location>
        <begin position="69"/>
        <end position="82"/>
    </location>
</feature>
<proteinExistence type="predicted"/>
<evidence type="ECO:0000256" key="2">
    <source>
        <dbReference type="SAM" id="Phobius"/>
    </source>
</evidence>
<keyword evidence="2" id="KW-0472">Membrane</keyword>
<feature type="chain" id="PRO_5030515549" evidence="3">
    <location>
        <begin position="25"/>
        <end position="174"/>
    </location>
</feature>
<feature type="signal peptide" evidence="3">
    <location>
        <begin position="1"/>
        <end position="24"/>
    </location>
</feature>
<evidence type="ECO:0000256" key="1">
    <source>
        <dbReference type="SAM" id="MobiDB-lite"/>
    </source>
</evidence>
<protein>
    <submittedName>
        <fullName evidence="4">Uncharacterized protein</fullName>
    </submittedName>
</protein>
<name>A0A7S2XLE9_9STRA</name>
<keyword evidence="2" id="KW-0812">Transmembrane</keyword>
<accession>A0A7S2XLE9</accession>
<feature type="transmembrane region" description="Helical" evidence="2">
    <location>
        <begin position="124"/>
        <end position="145"/>
    </location>
</feature>
<organism evidence="4">
    <name type="scientific">Attheya septentrionalis</name>
    <dbReference type="NCBI Taxonomy" id="420275"/>
    <lineage>
        <taxon>Eukaryota</taxon>
        <taxon>Sar</taxon>
        <taxon>Stramenopiles</taxon>
        <taxon>Ochrophyta</taxon>
        <taxon>Bacillariophyta</taxon>
        <taxon>Coscinodiscophyceae</taxon>
        <taxon>Chaetocerotophycidae</taxon>
        <taxon>Chaetocerotales</taxon>
        <taxon>Attheyaceae</taxon>
        <taxon>Attheya</taxon>
    </lineage>
</organism>
<evidence type="ECO:0000256" key="3">
    <source>
        <dbReference type="SAM" id="SignalP"/>
    </source>
</evidence>
<feature type="region of interest" description="Disordered" evidence="1">
    <location>
        <begin position="69"/>
        <end position="102"/>
    </location>
</feature>
<evidence type="ECO:0000313" key="4">
    <source>
        <dbReference type="EMBL" id="CAD9814320.1"/>
    </source>
</evidence>